<name>A0A137PII1_CONC2</name>
<evidence type="ECO:0000313" key="1">
    <source>
        <dbReference type="EMBL" id="KXN74780.1"/>
    </source>
</evidence>
<dbReference type="EMBL" id="KQ964420">
    <property type="protein sequence ID" value="KXN74780.1"/>
    <property type="molecule type" value="Genomic_DNA"/>
</dbReference>
<proteinExistence type="predicted"/>
<organism evidence="1 2">
    <name type="scientific">Conidiobolus coronatus (strain ATCC 28846 / CBS 209.66 / NRRL 28638)</name>
    <name type="common">Delacroixia coronata</name>
    <dbReference type="NCBI Taxonomy" id="796925"/>
    <lineage>
        <taxon>Eukaryota</taxon>
        <taxon>Fungi</taxon>
        <taxon>Fungi incertae sedis</taxon>
        <taxon>Zoopagomycota</taxon>
        <taxon>Entomophthoromycotina</taxon>
        <taxon>Entomophthoromycetes</taxon>
        <taxon>Entomophthorales</taxon>
        <taxon>Ancylistaceae</taxon>
        <taxon>Conidiobolus</taxon>
    </lineage>
</organism>
<keyword evidence="2" id="KW-1185">Reference proteome</keyword>
<dbReference type="AlphaFoldDB" id="A0A137PII1"/>
<dbReference type="Proteomes" id="UP000070444">
    <property type="component" value="Unassembled WGS sequence"/>
</dbReference>
<accession>A0A137PII1</accession>
<evidence type="ECO:0000313" key="2">
    <source>
        <dbReference type="Proteomes" id="UP000070444"/>
    </source>
</evidence>
<gene>
    <name evidence="1" type="ORF">CONCODRAFT_14538</name>
</gene>
<protein>
    <submittedName>
        <fullName evidence="1">Uncharacterized protein</fullName>
    </submittedName>
</protein>
<reference evidence="1 2" key="1">
    <citation type="journal article" date="2015" name="Genome Biol. Evol.">
        <title>Phylogenomic analyses indicate that early fungi evolved digesting cell walls of algal ancestors of land plants.</title>
        <authorList>
            <person name="Chang Y."/>
            <person name="Wang S."/>
            <person name="Sekimoto S."/>
            <person name="Aerts A.L."/>
            <person name="Choi C."/>
            <person name="Clum A."/>
            <person name="LaButti K.M."/>
            <person name="Lindquist E.A."/>
            <person name="Yee Ngan C."/>
            <person name="Ohm R.A."/>
            <person name="Salamov A.A."/>
            <person name="Grigoriev I.V."/>
            <person name="Spatafora J.W."/>
            <person name="Berbee M.L."/>
        </authorList>
    </citation>
    <scope>NUCLEOTIDE SEQUENCE [LARGE SCALE GENOMIC DNA]</scope>
    <source>
        <strain evidence="1 2">NRRL 28638</strain>
    </source>
</reference>
<sequence>MLGVDKEQSRSQSSSSLMYQRELEATWAMAKRTDAMVYMAAGIPQTIKHTKEDWERSTDHYKSFELIDSMVENSDRDSFDISEEELTQYLRYLSMEETFLSKFDSIVYFFHNHPFYSIDGKTFNEKFSTDHPQFNLFASNYLLFQSHSITFSYIIIDFLEEANMYDYPSPVSSTEKDIAYYKERLNHNMDNLVEVVYSTDPQRKQFVDSLINIDYIFAIPHYYIQKFRAKQYGTQSQNLIVDVYEYWPCLHRIFIINQTRKEGRLQNEIVKVHQKVSPKPQVYQTPPQSSPKVH</sequence>